<reference evidence="1 2" key="1">
    <citation type="journal article" date="2023" name="Life. Sci Alliance">
        <title>Evolutionary insights into 3D genome organization and epigenetic landscape of Vigna mungo.</title>
        <authorList>
            <person name="Junaid A."/>
            <person name="Singh B."/>
            <person name="Bhatia S."/>
        </authorList>
    </citation>
    <scope>NUCLEOTIDE SEQUENCE [LARGE SCALE GENOMIC DNA]</scope>
    <source>
        <strain evidence="1">Urdbean</strain>
    </source>
</reference>
<gene>
    <name evidence="1" type="ORF">V8G54_019501</name>
</gene>
<dbReference type="EMBL" id="CP144695">
    <property type="protein sequence ID" value="WVZ06155.1"/>
    <property type="molecule type" value="Genomic_DNA"/>
</dbReference>
<dbReference type="AlphaFoldDB" id="A0AAQ3NAR2"/>
<evidence type="ECO:0000313" key="2">
    <source>
        <dbReference type="Proteomes" id="UP001374535"/>
    </source>
</evidence>
<accession>A0AAQ3NAR2</accession>
<organism evidence="1 2">
    <name type="scientific">Vigna mungo</name>
    <name type="common">Black gram</name>
    <name type="synonym">Phaseolus mungo</name>
    <dbReference type="NCBI Taxonomy" id="3915"/>
    <lineage>
        <taxon>Eukaryota</taxon>
        <taxon>Viridiplantae</taxon>
        <taxon>Streptophyta</taxon>
        <taxon>Embryophyta</taxon>
        <taxon>Tracheophyta</taxon>
        <taxon>Spermatophyta</taxon>
        <taxon>Magnoliopsida</taxon>
        <taxon>eudicotyledons</taxon>
        <taxon>Gunneridae</taxon>
        <taxon>Pentapetalae</taxon>
        <taxon>rosids</taxon>
        <taxon>fabids</taxon>
        <taxon>Fabales</taxon>
        <taxon>Fabaceae</taxon>
        <taxon>Papilionoideae</taxon>
        <taxon>50 kb inversion clade</taxon>
        <taxon>NPAAA clade</taxon>
        <taxon>indigoferoid/millettioid clade</taxon>
        <taxon>Phaseoleae</taxon>
        <taxon>Vigna</taxon>
    </lineage>
</organism>
<dbReference type="Proteomes" id="UP001374535">
    <property type="component" value="Chromosome 6"/>
</dbReference>
<evidence type="ECO:0000313" key="1">
    <source>
        <dbReference type="EMBL" id="WVZ06155.1"/>
    </source>
</evidence>
<protein>
    <submittedName>
        <fullName evidence="1">Uncharacterized protein</fullName>
    </submittedName>
</protein>
<proteinExistence type="predicted"/>
<name>A0AAQ3NAR2_VIGMU</name>
<sequence>MQTSIKANECDDTLQLFAKKLRKNERTNELVDGPNASHITPKALDRSCGGQPFEVELAKPKFKNKENGDYSGDVVVMRFGEVSMEERCCDDEIRELSGEEECSIDENFDCVDVDVLVNNERKSTLIEKGGSTHPEDVPTHFTQGFWGLGLSESPLLSGPLKWGQILSRVRANPWVVD</sequence>
<keyword evidence="2" id="KW-1185">Reference proteome</keyword>